<evidence type="ECO:0000256" key="1">
    <source>
        <dbReference type="ARBA" id="ARBA00022737"/>
    </source>
</evidence>
<feature type="domain" description="Fibronectin type-III" evidence="4">
    <location>
        <begin position="835"/>
        <end position="929"/>
    </location>
</feature>
<feature type="domain" description="Ig-like" evidence="3">
    <location>
        <begin position="1022"/>
        <end position="1123"/>
    </location>
</feature>
<dbReference type="PANTHER" id="PTHR13817:SF155">
    <property type="entry name" value="IG-LIKE AND FIBRONECTIN TYPE-III DOMAIN-CONTAINING PROTEIN C25G4.10"/>
    <property type="match status" value="1"/>
</dbReference>
<dbReference type="InterPro" id="IPR036116">
    <property type="entry name" value="FN3_sf"/>
</dbReference>
<organism evidence="5 6">
    <name type="scientific">Dinothrombium tinctorium</name>
    <dbReference type="NCBI Taxonomy" id="1965070"/>
    <lineage>
        <taxon>Eukaryota</taxon>
        <taxon>Metazoa</taxon>
        <taxon>Ecdysozoa</taxon>
        <taxon>Arthropoda</taxon>
        <taxon>Chelicerata</taxon>
        <taxon>Arachnida</taxon>
        <taxon>Acari</taxon>
        <taxon>Acariformes</taxon>
        <taxon>Trombidiformes</taxon>
        <taxon>Prostigmata</taxon>
        <taxon>Anystina</taxon>
        <taxon>Parasitengona</taxon>
        <taxon>Trombidioidea</taxon>
        <taxon>Trombidiidae</taxon>
        <taxon>Dinothrombium</taxon>
    </lineage>
</organism>
<evidence type="ECO:0000313" key="5">
    <source>
        <dbReference type="EMBL" id="RWS18051.1"/>
    </source>
</evidence>
<feature type="transmembrane region" description="Helical" evidence="2">
    <location>
        <begin position="1217"/>
        <end position="1242"/>
    </location>
</feature>
<name>A0A443RRT3_9ACAR</name>
<dbReference type="Pfam" id="PF01682">
    <property type="entry name" value="DB"/>
    <property type="match status" value="3"/>
</dbReference>
<keyword evidence="2" id="KW-1133">Transmembrane helix</keyword>
<gene>
    <name evidence="5" type="ORF">B4U79_03977</name>
</gene>
<sequence length="1283" mass="142783">MRSVKKFSVKFDVYVQVNVKYPETFFVKTCEAAPSVDQISSEPIIVIPGDEALIDCLVNDAENYTVLWKYANSHIDIENATLLTANKIRLSDDNRYSVLHRTGSEVWILRIRNVNVDDSGVYVCEINSKPVQRVTRFVSVGYPEARNPLSHATPYVSKTDHNFTECCLKEQVSSACLPYCHIKNLVSMSMSTNVALTCFQNMKPMMKCLSDGRNHIPCCRQQNVPDVCLSACVGEYNLTTIYEHVTCLQYSAPILSCIAEGIETLPPPPVDVTAEPLSQNEIKVLWKAPKNLSLVQYYQLNVSELLNFDENDSLRKMDTSSKSKDYSSTKGSLKVSANRTEYYLKDLKPSTMYEIVMLSVNGVGKSVPSNTIRAFPLSSTAVKEKKDKSNKTALINKLPNLRQCCRNGGINDDKCLDILCDTSQPADTRNFDFISCIPYTNISFNCLSFSGVDKSECCRERGIPLFCQSLCKPIKSVDFRHLTCFHHFPAFLNCYLENYGILASEPRDVVVTGIHHNWALIKWSAPDYLANTVTKYGIYLKNAADHDMEYTKKAFATSSPFLIDNLKPGTKYEVFVTAVNTHGASRGSVRITFQTPQLPTSEVIDLMKDAPKGVYNETACCEKASMATDCLPLCNIHVKVIDAMNLGPFCVDTNSAHIMVRCIAGGRDHRPCCTRRGVIDSCLPLCTGLIDSTPLKVGARCGQYASSIFLCIKEGVETLPGMPVDFYASQITNSSIQLHWRKSAEDALKTNVSLTFQVRYEEIIGDTPIHPLQYRNTLNVTGESALLKNLLPATSYSIHVVAMNKYGSSLPSLVIVAQTSEVETKSVNITAKLGPPHAVEVIHQTYNSISLRWLPPLYVTPDSNLNYKVFYRTFFEDNWHTMDTFYNSVDITNLKPNTDYVIKVKAVAENGLQSYFSESILVFTDSLEAAVVNGPIITPKGPILEGSNIKIECTGKGSPTPVISILINGKVVKKAEGTRVVFDLAKVESDLSSISCYATNGVKNRAGQIAQESVDIVVKSKPRITAMKNKVQLRRYDRLVLWCSVSGVPTPKISWYRDFMGDVEILPSSNVEIITYRDKKKQETVNSTLIYSQVTKAEDGQYKCKAENEQGSDTAACTNSSFDVNHVLKSPNCIGKVNKLIACLHNGNDNRECCRQRDVPAQCLYLCSGIESDINFCLIGSINEIFSCLKNESDLTVNASREMSRKAIAKSTPSKSFMLAVVLFVTLLTLIGAIIFGSMLYYNKVYQKRNSTNNNNDDMIGFENQTYLKDTDSVTLSTRNSQQ</sequence>
<feature type="domain" description="Fibronectin type-III" evidence="4">
    <location>
        <begin position="722"/>
        <end position="822"/>
    </location>
</feature>
<evidence type="ECO:0000259" key="3">
    <source>
        <dbReference type="PROSITE" id="PS50835"/>
    </source>
</evidence>
<comment type="caution">
    <text evidence="5">The sequence shown here is derived from an EMBL/GenBank/DDBJ whole genome shotgun (WGS) entry which is preliminary data.</text>
</comment>
<feature type="domain" description="Fibronectin type-III" evidence="4">
    <location>
        <begin position="505"/>
        <end position="598"/>
    </location>
</feature>
<dbReference type="InterPro" id="IPR013783">
    <property type="entry name" value="Ig-like_fold"/>
</dbReference>
<dbReference type="Gene3D" id="2.60.40.10">
    <property type="entry name" value="Immunoglobulins"/>
    <property type="match status" value="6"/>
</dbReference>
<dbReference type="SMART" id="SM00408">
    <property type="entry name" value="IGc2"/>
    <property type="match status" value="2"/>
</dbReference>
<dbReference type="Pfam" id="PF13927">
    <property type="entry name" value="Ig_3"/>
    <property type="match status" value="1"/>
</dbReference>
<feature type="domain" description="Fibronectin type-III" evidence="4">
    <location>
        <begin position="268"/>
        <end position="380"/>
    </location>
</feature>
<dbReference type="EMBL" id="NCKU01000001">
    <property type="protein sequence ID" value="RWS18051.1"/>
    <property type="molecule type" value="Genomic_DNA"/>
</dbReference>
<dbReference type="InterPro" id="IPR003599">
    <property type="entry name" value="Ig_sub"/>
</dbReference>
<dbReference type="Pfam" id="PF00041">
    <property type="entry name" value="fn3"/>
    <property type="match status" value="4"/>
</dbReference>
<dbReference type="InterPro" id="IPR050964">
    <property type="entry name" value="Striated_Muscle_Regulatory"/>
</dbReference>
<keyword evidence="2" id="KW-0812">Transmembrane</keyword>
<dbReference type="PROSITE" id="PS50835">
    <property type="entry name" value="IG_LIKE"/>
    <property type="match status" value="2"/>
</dbReference>
<dbReference type="InterPro" id="IPR003598">
    <property type="entry name" value="Ig_sub2"/>
</dbReference>
<keyword evidence="1" id="KW-0677">Repeat</keyword>
<dbReference type="SUPFAM" id="SSF48726">
    <property type="entry name" value="Immunoglobulin"/>
    <property type="match status" value="2"/>
</dbReference>
<dbReference type="InterPro" id="IPR036179">
    <property type="entry name" value="Ig-like_dom_sf"/>
</dbReference>
<dbReference type="SMART" id="SM00409">
    <property type="entry name" value="IG"/>
    <property type="match status" value="3"/>
</dbReference>
<proteinExistence type="predicted"/>
<feature type="domain" description="Ig-like" evidence="3">
    <location>
        <begin position="34"/>
        <end position="135"/>
    </location>
</feature>
<dbReference type="InterPro" id="IPR002602">
    <property type="entry name" value="DB"/>
</dbReference>
<dbReference type="STRING" id="1965070.A0A443RRT3"/>
<reference evidence="5 6" key="1">
    <citation type="journal article" date="2018" name="Gigascience">
        <title>Genomes of trombidid mites reveal novel predicted allergens and laterally-transferred genes associated with secondary metabolism.</title>
        <authorList>
            <person name="Dong X."/>
            <person name="Chaisiri K."/>
            <person name="Xia D."/>
            <person name="Armstrong S.D."/>
            <person name="Fang Y."/>
            <person name="Donnelly M.J."/>
            <person name="Kadowaki T."/>
            <person name="McGarry J.W."/>
            <person name="Darby A.C."/>
            <person name="Makepeace B.L."/>
        </authorList>
    </citation>
    <scope>NUCLEOTIDE SEQUENCE [LARGE SCALE GENOMIC DNA]</scope>
    <source>
        <strain evidence="5">UoL-WK</strain>
    </source>
</reference>
<dbReference type="InterPro" id="IPR007110">
    <property type="entry name" value="Ig-like_dom"/>
</dbReference>
<dbReference type="PANTHER" id="PTHR13817">
    <property type="entry name" value="TITIN"/>
    <property type="match status" value="1"/>
</dbReference>
<dbReference type="Proteomes" id="UP000285301">
    <property type="component" value="Unassembled WGS sequence"/>
</dbReference>
<dbReference type="InterPro" id="IPR003961">
    <property type="entry name" value="FN3_dom"/>
</dbReference>
<dbReference type="CDD" id="cd00063">
    <property type="entry name" value="FN3"/>
    <property type="match status" value="4"/>
</dbReference>
<keyword evidence="6" id="KW-1185">Reference proteome</keyword>
<dbReference type="SMART" id="SM00060">
    <property type="entry name" value="FN3"/>
    <property type="match status" value="4"/>
</dbReference>
<dbReference type="SUPFAM" id="SSF49265">
    <property type="entry name" value="Fibronectin type III"/>
    <property type="match status" value="2"/>
</dbReference>
<accession>A0A443RRT3</accession>
<evidence type="ECO:0000256" key="2">
    <source>
        <dbReference type="SAM" id="Phobius"/>
    </source>
</evidence>
<protein>
    <submittedName>
        <fullName evidence="5">Ig-like and fibronectin type-III domain-containing protein C25G4.10</fullName>
    </submittedName>
</protein>
<keyword evidence="2" id="KW-0472">Membrane</keyword>
<dbReference type="OrthoDB" id="5843172at2759"/>
<evidence type="ECO:0000259" key="4">
    <source>
        <dbReference type="PROSITE" id="PS50853"/>
    </source>
</evidence>
<dbReference type="PROSITE" id="PS50853">
    <property type="entry name" value="FN3"/>
    <property type="match status" value="4"/>
</dbReference>
<evidence type="ECO:0000313" key="6">
    <source>
        <dbReference type="Proteomes" id="UP000285301"/>
    </source>
</evidence>